<dbReference type="Pfam" id="PF00665">
    <property type="entry name" value="rve"/>
    <property type="match status" value="1"/>
</dbReference>
<evidence type="ECO:0000256" key="1">
    <source>
        <dbReference type="SAM" id="Coils"/>
    </source>
</evidence>
<evidence type="ECO:0000259" key="3">
    <source>
        <dbReference type="PROSITE" id="PS50994"/>
    </source>
</evidence>
<feature type="region of interest" description="Disordered" evidence="2">
    <location>
        <begin position="461"/>
        <end position="489"/>
    </location>
</feature>
<gene>
    <name evidence="4" type="ORF">E4Q08_23090</name>
</gene>
<dbReference type="InterPro" id="IPR036397">
    <property type="entry name" value="RNaseH_sf"/>
</dbReference>
<dbReference type="InterPro" id="IPR012337">
    <property type="entry name" value="RNaseH-like_sf"/>
</dbReference>
<organism evidence="4 5">
    <name type="scientific">Candidatus Accumulibacter contiguus</name>
    <dbReference type="NCBI Taxonomy" id="2954381"/>
    <lineage>
        <taxon>Bacteria</taxon>
        <taxon>Pseudomonadati</taxon>
        <taxon>Pseudomonadota</taxon>
        <taxon>Betaproteobacteria</taxon>
        <taxon>Candidatus Accumulibacter</taxon>
    </lineage>
</organism>
<evidence type="ECO:0000256" key="2">
    <source>
        <dbReference type="SAM" id="MobiDB-lite"/>
    </source>
</evidence>
<accession>A0ABX1TDY4</accession>
<feature type="coiled-coil region" evidence="1">
    <location>
        <begin position="93"/>
        <end position="120"/>
    </location>
</feature>
<dbReference type="SUPFAM" id="SSF53098">
    <property type="entry name" value="Ribonuclease H-like"/>
    <property type="match status" value="1"/>
</dbReference>
<evidence type="ECO:0000313" key="4">
    <source>
        <dbReference type="EMBL" id="NMQ07910.1"/>
    </source>
</evidence>
<dbReference type="InterPro" id="IPR001584">
    <property type="entry name" value="Integrase_cat-core"/>
</dbReference>
<dbReference type="PANTHER" id="PTHR46889:SF4">
    <property type="entry name" value="TRANSPOSASE INSO FOR INSERTION SEQUENCE ELEMENT IS911B-RELATED"/>
    <property type="match status" value="1"/>
</dbReference>
<evidence type="ECO:0000313" key="5">
    <source>
        <dbReference type="Proteomes" id="UP000886469"/>
    </source>
</evidence>
<dbReference type="InterPro" id="IPR050900">
    <property type="entry name" value="Transposase_IS3/IS150/IS904"/>
</dbReference>
<keyword evidence="1" id="KW-0175">Coiled coil</keyword>
<dbReference type="EMBL" id="SPMX01000105">
    <property type="protein sequence ID" value="NMQ07910.1"/>
    <property type="molecule type" value="Genomic_DNA"/>
</dbReference>
<sequence length="489" mass="54038">MEGARRATGNGSSSAPPPNPEVAATAKRRQFSSSEKQRILAEADGCTEAGEIGALLRREGIYSSHLNTWRKQRQAAEQAALTPQKRGRKADPALQEARKITTLTQEIERLRHKLAQARTIIDVQKKSLRLVGAADGRDAARVILMNAVHVLAPAVGLACACAVMDIPRSGVYREDARRRQVVFGPMAPAPRPPAPLALSEPERQALRGVLVSERFADCAPATIYATLLDEGIYLGSVSTMYRLLASDGPCRERRNQLTHPAYAKPELLATPPNEVWSWDITQLKGPAQCTGFHLYVILDIFSRYVVGWMIAPRETAELAEQLIADTSAKQDIAPGTLTLHADRGASMRSKPVASLREDLRITKSHSRPYLSDDHPYSEAQFKTLKYRPEFPERFGCIEDARIHCQQFFAWYNTAHRHSGIGFMTPETVHYGRAQALYELRADTLNAAFLLHPERFKGTLPQPPKLPTAAWINPPKPQAAPPTPSASTLN</sequence>
<feature type="region of interest" description="Disordered" evidence="2">
    <location>
        <begin position="73"/>
        <end position="93"/>
    </location>
</feature>
<feature type="compositionally biased region" description="Pro residues" evidence="2">
    <location>
        <begin position="473"/>
        <end position="483"/>
    </location>
</feature>
<proteinExistence type="predicted"/>
<dbReference type="Proteomes" id="UP000886469">
    <property type="component" value="Unassembled WGS sequence"/>
</dbReference>
<dbReference type="NCBIfam" id="NF033516">
    <property type="entry name" value="transpos_IS3"/>
    <property type="match status" value="1"/>
</dbReference>
<dbReference type="PROSITE" id="PS50994">
    <property type="entry name" value="INTEGRASE"/>
    <property type="match status" value="1"/>
</dbReference>
<keyword evidence="5" id="KW-1185">Reference proteome</keyword>
<name>A0ABX1TDY4_9PROT</name>
<feature type="domain" description="Integrase catalytic" evidence="3">
    <location>
        <begin position="268"/>
        <end position="433"/>
    </location>
</feature>
<dbReference type="PANTHER" id="PTHR46889">
    <property type="entry name" value="TRANSPOSASE INSF FOR INSERTION SEQUENCE IS3B-RELATED"/>
    <property type="match status" value="1"/>
</dbReference>
<feature type="region of interest" description="Disordered" evidence="2">
    <location>
        <begin position="1"/>
        <end position="38"/>
    </location>
</feature>
<dbReference type="Gene3D" id="3.30.420.10">
    <property type="entry name" value="Ribonuclease H-like superfamily/Ribonuclease H"/>
    <property type="match status" value="1"/>
</dbReference>
<dbReference type="InterPro" id="IPR048020">
    <property type="entry name" value="Transpos_IS3"/>
</dbReference>
<protein>
    <submittedName>
        <fullName evidence="4">IS3 family transposase</fullName>
    </submittedName>
</protein>
<reference evidence="4" key="1">
    <citation type="submission" date="2019-03" db="EMBL/GenBank/DDBJ databases">
        <title>Metabolic reconstructions from genomes of highly enriched 'Candidatus Accumulibacter' and 'Candidatus Competibacter' bioreactor populations.</title>
        <authorList>
            <person name="Annavajhala M.K."/>
            <person name="Welles L."/>
            <person name="Abbas B."/>
            <person name="Sorokin D."/>
            <person name="Park H."/>
            <person name="Van Loosdrecht M."/>
            <person name="Chandran K."/>
        </authorList>
    </citation>
    <scope>NUCLEOTIDE SEQUENCE</scope>
    <source>
        <strain evidence="4">SBR_L</strain>
    </source>
</reference>
<comment type="caution">
    <text evidence="4">The sequence shown here is derived from an EMBL/GenBank/DDBJ whole genome shotgun (WGS) entry which is preliminary data.</text>
</comment>